<dbReference type="Pfam" id="PF00144">
    <property type="entry name" value="Beta-lactamase"/>
    <property type="match status" value="1"/>
</dbReference>
<dbReference type="InterPro" id="IPR050789">
    <property type="entry name" value="Diverse_Enzym_Activities"/>
</dbReference>
<feature type="domain" description="Beta-lactamase-related" evidence="2">
    <location>
        <begin position="61"/>
        <end position="382"/>
    </location>
</feature>
<dbReference type="PANTHER" id="PTHR43283:SF11">
    <property type="entry name" value="BETA-LACTAMASE-RELATED DOMAIN-CONTAINING PROTEIN"/>
    <property type="match status" value="1"/>
</dbReference>
<organism evidence="3 4">
    <name type="scientific">Brachybacterium equifaecis</name>
    <dbReference type="NCBI Taxonomy" id="2910770"/>
    <lineage>
        <taxon>Bacteria</taxon>
        <taxon>Bacillati</taxon>
        <taxon>Actinomycetota</taxon>
        <taxon>Actinomycetes</taxon>
        <taxon>Micrococcales</taxon>
        <taxon>Dermabacteraceae</taxon>
        <taxon>Brachybacterium</taxon>
    </lineage>
</organism>
<evidence type="ECO:0000256" key="1">
    <source>
        <dbReference type="ARBA" id="ARBA00022801"/>
    </source>
</evidence>
<gene>
    <name evidence="3" type="ORF">Bequi_10995</name>
</gene>
<keyword evidence="1" id="KW-0378">Hydrolase</keyword>
<accession>A0ABT0R1W1</accession>
<dbReference type="EMBL" id="JAKNCJ010000006">
    <property type="protein sequence ID" value="MCL6423897.1"/>
    <property type="molecule type" value="Genomic_DNA"/>
</dbReference>
<reference evidence="3" key="1">
    <citation type="submission" date="2022-02" db="EMBL/GenBank/DDBJ databases">
        <authorList>
            <person name="Lee M."/>
            <person name="Kim S.-J."/>
            <person name="Jung M.-Y."/>
        </authorList>
    </citation>
    <scope>NUCLEOTIDE SEQUENCE</scope>
    <source>
        <strain evidence="3">JHP9</strain>
    </source>
</reference>
<dbReference type="InterPro" id="IPR012338">
    <property type="entry name" value="Beta-lactam/transpept-like"/>
</dbReference>
<dbReference type="InterPro" id="IPR001466">
    <property type="entry name" value="Beta-lactam-related"/>
</dbReference>
<evidence type="ECO:0000313" key="3">
    <source>
        <dbReference type="EMBL" id="MCL6423897.1"/>
    </source>
</evidence>
<dbReference type="RefSeq" id="WP_249737978.1">
    <property type="nucleotide sequence ID" value="NZ_JAKNCJ010000006.1"/>
</dbReference>
<dbReference type="SUPFAM" id="SSF56601">
    <property type="entry name" value="beta-lactamase/transpeptidase-like"/>
    <property type="match status" value="1"/>
</dbReference>
<dbReference type="Gene3D" id="3.40.710.10">
    <property type="entry name" value="DD-peptidase/beta-lactamase superfamily"/>
    <property type="match status" value="1"/>
</dbReference>
<evidence type="ECO:0000313" key="4">
    <source>
        <dbReference type="Proteomes" id="UP001203761"/>
    </source>
</evidence>
<protein>
    <submittedName>
        <fullName evidence="3">Beta-lactamase family protein</fullName>
    </submittedName>
</protein>
<keyword evidence="4" id="KW-1185">Reference proteome</keyword>
<dbReference type="Proteomes" id="UP001203761">
    <property type="component" value="Unassembled WGS sequence"/>
</dbReference>
<comment type="caution">
    <text evidence="3">The sequence shown here is derived from an EMBL/GenBank/DDBJ whole genome shotgun (WGS) entry which is preliminary data.</text>
</comment>
<proteinExistence type="predicted"/>
<evidence type="ECO:0000259" key="2">
    <source>
        <dbReference type="Pfam" id="PF00144"/>
    </source>
</evidence>
<sequence>MPSPDSAASAVQAAAAPAALRRLADSLVAGAAHVPSALPREGAAAVALGVSAPGTPLMRACAGSTIALCADGTALDAGEAHAAGARAIGPQTLFDLASVTKVVTTLVAATLIDEQLLDPDAPVQETLEGADARIRVRHLLTHTSGLPAVVPSLEALAAAEGRPERLRAIAAIAPDAEPGTLHRYSCTGFLLLGALLEQIGGAPLPDLAARRILDSIGASAAGWGPAPDPRDCAATEYEDGALLQGVVHDETARLIGGAANAGLFATLPDVLALGGVLAGTADAVALSPSVRSLLLTDQLPDGPSTGAPWRQSFGLRIGQALPGWESAPPGADLLPDVAGHPGFTGTALMADPRTGTVAVMLTNRVHPRRDALVVDEARRELARIAFARPGGTR</sequence>
<dbReference type="PANTHER" id="PTHR43283">
    <property type="entry name" value="BETA-LACTAMASE-RELATED"/>
    <property type="match status" value="1"/>
</dbReference>
<name>A0ABT0R1W1_9MICO</name>